<protein>
    <submittedName>
        <fullName evidence="5">Carbohydrate ABC transporter substrate-binding protein, CUT1 family</fullName>
    </submittedName>
</protein>
<dbReference type="PANTHER" id="PTHR30061:SF50">
    <property type="entry name" value="MALTOSE_MALTODEXTRIN-BINDING PERIPLASMIC PROTEIN"/>
    <property type="match status" value="1"/>
</dbReference>
<dbReference type="PANTHER" id="PTHR30061">
    <property type="entry name" value="MALTOSE-BINDING PERIPLASMIC PROTEIN"/>
    <property type="match status" value="1"/>
</dbReference>
<dbReference type="PROSITE" id="PS51257">
    <property type="entry name" value="PROKAR_LIPOPROTEIN"/>
    <property type="match status" value="1"/>
</dbReference>
<feature type="chain" id="PRO_5039339777" evidence="4">
    <location>
        <begin position="22"/>
        <end position="422"/>
    </location>
</feature>
<dbReference type="RefSeq" id="WP_072986145.1">
    <property type="nucleotide sequence ID" value="NZ_FQZB01000007.1"/>
</dbReference>
<gene>
    <name evidence="5" type="ORF">SAMN02745163_01590</name>
</gene>
<name>A0A1M6HUV1_9CLOT</name>
<evidence type="ECO:0000256" key="3">
    <source>
        <dbReference type="ARBA" id="ARBA00022729"/>
    </source>
</evidence>
<keyword evidence="6" id="KW-1185">Reference proteome</keyword>
<dbReference type="Proteomes" id="UP000184310">
    <property type="component" value="Unassembled WGS sequence"/>
</dbReference>
<dbReference type="GO" id="GO:0015768">
    <property type="term" value="P:maltose transport"/>
    <property type="evidence" value="ECO:0007669"/>
    <property type="project" value="TreeGrafter"/>
</dbReference>
<comment type="similarity">
    <text evidence="1">Belongs to the bacterial solute-binding protein 1 family.</text>
</comment>
<dbReference type="EMBL" id="FQZB01000007">
    <property type="protein sequence ID" value="SHJ25999.1"/>
    <property type="molecule type" value="Genomic_DNA"/>
</dbReference>
<dbReference type="STRING" id="1121302.SAMN02745163_01590"/>
<evidence type="ECO:0000256" key="1">
    <source>
        <dbReference type="ARBA" id="ARBA00008520"/>
    </source>
</evidence>
<dbReference type="GO" id="GO:1901982">
    <property type="term" value="F:maltose binding"/>
    <property type="evidence" value="ECO:0007669"/>
    <property type="project" value="TreeGrafter"/>
</dbReference>
<evidence type="ECO:0000256" key="4">
    <source>
        <dbReference type="SAM" id="SignalP"/>
    </source>
</evidence>
<dbReference type="AlphaFoldDB" id="A0A1M6HUV1"/>
<feature type="signal peptide" evidence="4">
    <location>
        <begin position="1"/>
        <end position="21"/>
    </location>
</feature>
<dbReference type="Pfam" id="PF13416">
    <property type="entry name" value="SBP_bac_8"/>
    <property type="match status" value="1"/>
</dbReference>
<dbReference type="InterPro" id="IPR006059">
    <property type="entry name" value="SBP"/>
</dbReference>
<keyword evidence="2" id="KW-0813">Transport</keyword>
<evidence type="ECO:0000256" key="2">
    <source>
        <dbReference type="ARBA" id="ARBA00022448"/>
    </source>
</evidence>
<sequence length="422" mass="47002">MRLKKIVGLLMSGLIIGTMFAGCGKENSATAKDGGEQVELKFWHTYSDTEDEIFNKKVLPEWNKKHPNIKIKAIRMPTDGLKQQVVQGVAGKSCPDLMRMDIVWVPEFANTGALKNVNDMDGFKEIKDKSFEAPMNTNKWKDKYYGVPLNTNTKAAIYNKKVLAEAGSTEAPKTFDELVDIAYKIKAKHKNGVIGIAGNDAWGMGSYFMSLGGKYTDEKYSKADGYINSPESVAALEKLVKLNEDGILGKCLNGGQPTTWDGIKKDGEYLMIDDGPWFYSILKDEAKNKTINTTLPKGSAGNISVVGGEDLVMFNNTKHPKEVWEFMKYLTSTEPQKTMAIEAGINPTNLDAANDSKVLENPVMKVYGEQLKTAWARVPHPKWEEMNDKISKGFEKAMKKKATSKEVLDDLAKQMDKLLQEK</sequence>
<dbReference type="OrthoDB" id="9808332at2"/>
<evidence type="ECO:0000313" key="6">
    <source>
        <dbReference type="Proteomes" id="UP000184310"/>
    </source>
</evidence>
<dbReference type="SUPFAM" id="SSF53850">
    <property type="entry name" value="Periplasmic binding protein-like II"/>
    <property type="match status" value="1"/>
</dbReference>
<dbReference type="GO" id="GO:0055052">
    <property type="term" value="C:ATP-binding cassette (ABC) transporter complex, substrate-binding subunit-containing"/>
    <property type="evidence" value="ECO:0007669"/>
    <property type="project" value="TreeGrafter"/>
</dbReference>
<dbReference type="Gene3D" id="3.40.190.10">
    <property type="entry name" value="Periplasmic binding protein-like II"/>
    <property type="match status" value="2"/>
</dbReference>
<accession>A0A1M6HUV1</accession>
<reference evidence="5 6" key="1">
    <citation type="submission" date="2016-11" db="EMBL/GenBank/DDBJ databases">
        <authorList>
            <person name="Jaros S."/>
            <person name="Januszkiewicz K."/>
            <person name="Wedrychowicz H."/>
        </authorList>
    </citation>
    <scope>NUCLEOTIDE SEQUENCE [LARGE SCALE GENOMIC DNA]</scope>
    <source>
        <strain evidence="5 6">DSM 21758</strain>
    </source>
</reference>
<organism evidence="5 6">
    <name type="scientific">Clostridium cavendishii DSM 21758</name>
    <dbReference type="NCBI Taxonomy" id="1121302"/>
    <lineage>
        <taxon>Bacteria</taxon>
        <taxon>Bacillati</taxon>
        <taxon>Bacillota</taxon>
        <taxon>Clostridia</taxon>
        <taxon>Eubacteriales</taxon>
        <taxon>Clostridiaceae</taxon>
        <taxon>Clostridium</taxon>
    </lineage>
</organism>
<keyword evidence="3 4" id="KW-0732">Signal</keyword>
<evidence type="ECO:0000313" key="5">
    <source>
        <dbReference type="EMBL" id="SHJ25999.1"/>
    </source>
</evidence>
<dbReference type="GO" id="GO:0042956">
    <property type="term" value="P:maltodextrin transmembrane transport"/>
    <property type="evidence" value="ECO:0007669"/>
    <property type="project" value="TreeGrafter"/>
</dbReference>
<proteinExistence type="inferred from homology"/>